<feature type="compositionally biased region" description="Basic and acidic residues" evidence="13">
    <location>
        <begin position="68"/>
        <end position="84"/>
    </location>
</feature>
<evidence type="ECO:0000256" key="2">
    <source>
        <dbReference type="ARBA" id="ARBA00008866"/>
    </source>
</evidence>
<evidence type="ECO:0000256" key="9">
    <source>
        <dbReference type="ARBA" id="ARBA00031488"/>
    </source>
</evidence>
<evidence type="ECO:0000313" key="15">
    <source>
        <dbReference type="EMBL" id="ELW50356.1"/>
    </source>
</evidence>
<reference evidence="16" key="1">
    <citation type="submission" date="2012-07" db="EMBL/GenBank/DDBJ databases">
        <title>Genome of the Chinese tree shrew, a rising model animal genetically related to primates.</title>
        <authorList>
            <person name="Zhang G."/>
            <person name="Fan Y."/>
            <person name="Yao Y."/>
            <person name="Huang Z."/>
        </authorList>
    </citation>
    <scope>NUCLEOTIDE SEQUENCE [LARGE SCALE GENOMIC DNA]</scope>
</reference>
<evidence type="ECO:0000256" key="7">
    <source>
        <dbReference type="ARBA" id="ARBA00023187"/>
    </source>
</evidence>
<organism evidence="15 16">
    <name type="scientific">Tupaia chinensis</name>
    <name type="common">Chinese tree shrew</name>
    <name type="synonym">Tupaia belangeri chinensis</name>
    <dbReference type="NCBI Taxonomy" id="246437"/>
    <lineage>
        <taxon>Eukaryota</taxon>
        <taxon>Metazoa</taxon>
        <taxon>Chordata</taxon>
        <taxon>Craniata</taxon>
        <taxon>Vertebrata</taxon>
        <taxon>Euteleostomi</taxon>
        <taxon>Mammalia</taxon>
        <taxon>Eutheria</taxon>
        <taxon>Euarchontoglires</taxon>
        <taxon>Scandentia</taxon>
        <taxon>Tupaiidae</taxon>
        <taxon>Tupaia</taxon>
    </lineage>
</organism>
<dbReference type="InterPro" id="IPR035979">
    <property type="entry name" value="RBD_domain_sf"/>
</dbReference>
<gene>
    <name evidence="15" type="ORF">TREES_T100019708</name>
</gene>
<dbReference type="Proteomes" id="UP000011518">
    <property type="component" value="Unassembled WGS sequence"/>
</dbReference>
<dbReference type="Gene3D" id="3.30.420.10">
    <property type="entry name" value="Ribonuclease H-like superfamily/Ribonuclease H"/>
    <property type="match status" value="1"/>
</dbReference>
<comment type="subcellular location">
    <subcellularLocation>
        <location evidence="1">Nucleus</location>
    </subcellularLocation>
</comment>
<sequence length="848" mass="91080">MDELLPVISGDSTAALTIPENHSCFPLPQQYSNDPPYKFSGSRPSRTGKDLCGLARSFAETSWSLKRAKEEKWGRQNQPGKRESGPLGSARAWSASSGLGWTLAALPQGSPGRPVTWAAGPAGNSPREGGGRAPPPPPPPLPGPDPSADSAADPCPGPGPLVILFGATAGALGQDLGSDETDLILLVWQVVEPRSRQVGTLHKSLVRAEAAALSPQCREASGLSPDSLERAEPLDKVLQQFSQLVSGDVALLGGGPYMLCTDGQQLLRQVLHPEASRKNLVLPDTFFSFYDLRREFHMQHPSTCPARDLTVATMAQDLGLETDATEDDFGVWEVKTMVAIILHLLERPSGQLFSKPEVVKQKYETGPCSKADVVDSETVVRARGLPWQSSDQDVARFFRGLNIARGGVALCLNAQGRRNGEALIRFVDSEQRDLALQRHKHHMGVRYIEVYKATGEEFVKIAGGTSLEVARFLSREDQVILRLRGLPFSAGPTDVLGFLGPDCPVTGGAEGLLFVRHPDGRPTGDAFALFACEELAQAALRRHKGMLGKRYIELFRSTAAEVQQALTRYASSPLLPTLTAPLLPIPFPLAAGTGRDCVRLRGLPYTATIEDILSFLGEAAADIRPHGVHMVLNQQGRPSGDAFIQMTSAERALAAAQRCHKKVMKERYVEVVPCSTEEMSRVLMGGTLGRSGMSPPPCKLPCLSPPTYATFQATPALIPTETAALYPSSALLPATRVPAAPTPVAYYPGPATQLYMNYTAYYPSPPVSPTTLGYLTTPPAALASAPTSVLSQPGALVRMQGVPYTAGVKDLLNVFQAYQLAPDDYTSLMPVGDPPRAVLQAPKEWVCL</sequence>
<evidence type="ECO:0000259" key="14">
    <source>
        <dbReference type="SMART" id="SM00360"/>
    </source>
</evidence>
<evidence type="ECO:0000256" key="11">
    <source>
        <dbReference type="ARBA" id="ARBA00057956"/>
    </source>
</evidence>
<dbReference type="InterPro" id="IPR012677">
    <property type="entry name" value="Nucleotide-bd_a/b_plait_sf"/>
</dbReference>
<dbReference type="CDD" id="cd12742">
    <property type="entry name" value="RRM3_ESRP1_ESRP2"/>
    <property type="match status" value="1"/>
</dbReference>
<keyword evidence="16" id="KW-1185">Reference proteome</keyword>
<dbReference type="GO" id="GO:0003723">
    <property type="term" value="F:RNA binding"/>
    <property type="evidence" value="ECO:0007669"/>
    <property type="project" value="UniProtKB-KW"/>
</dbReference>
<protein>
    <recommendedName>
        <fullName evidence="3">Epithelial splicing regulatory protein 2</fullName>
    </recommendedName>
    <alternativeName>
        <fullName evidence="9">RNA-binding motif protein 35B</fullName>
    </alternativeName>
    <alternativeName>
        <fullName evidence="10">RNA-binding protein 35B</fullName>
    </alternativeName>
</protein>
<keyword evidence="8" id="KW-0539">Nucleus</keyword>
<evidence type="ECO:0000256" key="1">
    <source>
        <dbReference type="ARBA" id="ARBA00004123"/>
    </source>
</evidence>
<evidence type="ECO:0000256" key="4">
    <source>
        <dbReference type="ARBA" id="ARBA00022664"/>
    </source>
</evidence>
<dbReference type="InterPro" id="IPR000504">
    <property type="entry name" value="RRM_dom"/>
</dbReference>
<feature type="region of interest" description="Disordered" evidence="13">
    <location>
        <begin position="68"/>
        <end position="155"/>
    </location>
</feature>
<evidence type="ECO:0000256" key="6">
    <source>
        <dbReference type="ARBA" id="ARBA00022884"/>
    </source>
</evidence>
<evidence type="ECO:0000256" key="5">
    <source>
        <dbReference type="ARBA" id="ARBA00022737"/>
    </source>
</evidence>
<accession>L9JIH2</accession>
<dbReference type="GO" id="GO:0005634">
    <property type="term" value="C:nucleus"/>
    <property type="evidence" value="ECO:0007669"/>
    <property type="project" value="UniProtKB-SubCell"/>
</dbReference>
<keyword evidence="7" id="KW-0508">mRNA splicing</keyword>
<dbReference type="STRING" id="246437.L9JIH2"/>
<dbReference type="GO" id="GO:0008380">
    <property type="term" value="P:RNA splicing"/>
    <property type="evidence" value="ECO:0007669"/>
    <property type="project" value="UniProtKB-KW"/>
</dbReference>
<evidence type="ECO:0000256" key="3">
    <source>
        <dbReference type="ARBA" id="ARBA00019021"/>
    </source>
</evidence>
<dbReference type="FunCoup" id="L9JIH2">
    <property type="interactions" value="470"/>
</dbReference>
<comment type="subunit">
    <text evidence="12">Interacts with RBPMS.</text>
</comment>
<dbReference type="eggNOG" id="KOG1365">
    <property type="taxonomic scope" value="Eukaryota"/>
</dbReference>
<dbReference type="Gene3D" id="3.30.70.330">
    <property type="match status" value="3"/>
</dbReference>
<dbReference type="PANTHER" id="PTHR13976">
    <property type="entry name" value="HETEROGENEOUS NUCLEAR RIBONUCLEOPROTEIN-RELATED"/>
    <property type="match status" value="1"/>
</dbReference>
<dbReference type="InParanoid" id="L9JIH2"/>
<keyword evidence="5" id="KW-0677">Repeat</keyword>
<feature type="domain" description="RRM" evidence="14">
    <location>
        <begin position="379"/>
        <end position="451"/>
    </location>
</feature>
<dbReference type="InterPro" id="IPR036397">
    <property type="entry name" value="RNaseH_sf"/>
</dbReference>
<comment type="function">
    <text evidence="11">mRNA splicing factor that regulates the formation of epithelial cell-specific isoforms. Specifically regulates the expression of FGFR2-IIIb, an epithelial cell-specific isoform of FGFR2. Also regulates the splicing of CD44, CTNND1, ENAH, 3 transcripts that undergo changes in splicing during the epithelial-to-mesenchymal transition (EMT). Acts by directly binding specific sequences in mRNAs. Binds the GU-rich sequence motifs in the ISE/ISS-3, a cis-element regulatory region present in the mRNA of FGFR2.</text>
</comment>
<dbReference type="FunFam" id="3.30.70.330:FF:000070">
    <property type="entry name" value="Epithelial splicing regulatory protein 1"/>
    <property type="match status" value="1"/>
</dbReference>
<evidence type="ECO:0000256" key="13">
    <source>
        <dbReference type="SAM" id="MobiDB-lite"/>
    </source>
</evidence>
<dbReference type="SMART" id="SM00360">
    <property type="entry name" value="RRM"/>
    <property type="match status" value="3"/>
</dbReference>
<dbReference type="GO" id="GO:0006397">
    <property type="term" value="P:mRNA processing"/>
    <property type="evidence" value="ECO:0007669"/>
    <property type="project" value="UniProtKB-KW"/>
</dbReference>
<dbReference type="SUPFAM" id="SSF54928">
    <property type="entry name" value="RNA-binding domain, RBD"/>
    <property type="match status" value="3"/>
</dbReference>
<dbReference type="AlphaFoldDB" id="L9JIH2"/>
<dbReference type="FunFam" id="3.30.70.330:FF:000041">
    <property type="entry name" value="Epithelial splicing regulatory protein 1"/>
    <property type="match status" value="1"/>
</dbReference>
<dbReference type="SUPFAM" id="SSF53098">
    <property type="entry name" value="Ribonuclease H-like"/>
    <property type="match status" value="1"/>
</dbReference>
<evidence type="ECO:0000256" key="10">
    <source>
        <dbReference type="ARBA" id="ARBA00032281"/>
    </source>
</evidence>
<evidence type="ECO:0000256" key="12">
    <source>
        <dbReference type="ARBA" id="ARBA00062486"/>
    </source>
</evidence>
<comment type="similarity">
    <text evidence="2">Belongs to the ESRP family.</text>
</comment>
<evidence type="ECO:0000313" key="16">
    <source>
        <dbReference type="Proteomes" id="UP000011518"/>
    </source>
</evidence>
<keyword evidence="4" id="KW-0507">mRNA processing</keyword>
<dbReference type="FunFam" id="3.30.420.10:FF:000037">
    <property type="entry name" value="epithelial splicing regulatory protein 2 isoform X1"/>
    <property type="match status" value="1"/>
</dbReference>
<feature type="compositionally biased region" description="Pro residues" evidence="13">
    <location>
        <begin position="133"/>
        <end position="145"/>
    </location>
</feature>
<dbReference type="InterPro" id="IPR050666">
    <property type="entry name" value="ESRP"/>
</dbReference>
<feature type="domain" description="RRM" evidence="14">
    <location>
        <begin position="597"/>
        <end position="672"/>
    </location>
</feature>
<evidence type="ECO:0000256" key="8">
    <source>
        <dbReference type="ARBA" id="ARBA00023242"/>
    </source>
</evidence>
<dbReference type="InterPro" id="IPR012337">
    <property type="entry name" value="RNaseH-like_sf"/>
</dbReference>
<proteinExistence type="inferred from homology"/>
<keyword evidence="6" id="KW-0694">RNA-binding</keyword>
<dbReference type="FunFam" id="3.30.70.330:FF:000056">
    <property type="entry name" value="epithelial splicing regulatory protein 1 isoform X1"/>
    <property type="match status" value="1"/>
</dbReference>
<dbReference type="EMBL" id="KB320983">
    <property type="protein sequence ID" value="ELW50356.1"/>
    <property type="molecule type" value="Genomic_DNA"/>
</dbReference>
<name>L9JIH2_TUPCH</name>
<feature type="domain" description="RRM" evidence="14">
    <location>
        <begin position="480"/>
        <end position="555"/>
    </location>
</feature>
<reference evidence="16" key="2">
    <citation type="journal article" date="2013" name="Nat. Commun.">
        <title>Genome of the Chinese tree shrew.</title>
        <authorList>
            <person name="Fan Y."/>
            <person name="Huang Z.Y."/>
            <person name="Cao C.C."/>
            <person name="Chen C.S."/>
            <person name="Chen Y.X."/>
            <person name="Fan D.D."/>
            <person name="He J."/>
            <person name="Hou H.L."/>
            <person name="Hu L."/>
            <person name="Hu X.T."/>
            <person name="Jiang X.T."/>
            <person name="Lai R."/>
            <person name="Lang Y.S."/>
            <person name="Liang B."/>
            <person name="Liao S.G."/>
            <person name="Mu D."/>
            <person name="Ma Y.Y."/>
            <person name="Niu Y.Y."/>
            <person name="Sun X.Q."/>
            <person name="Xia J.Q."/>
            <person name="Xiao J."/>
            <person name="Xiong Z.Q."/>
            <person name="Xu L."/>
            <person name="Yang L."/>
            <person name="Zhang Y."/>
            <person name="Zhao W."/>
            <person name="Zhao X.D."/>
            <person name="Zheng Y.T."/>
            <person name="Zhou J.M."/>
            <person name="Zhu Y.B."/>
            <person name="Zhang G.J."/>
            <person name="Wang J."/>
            <person name="Yao Y.G."/>
        </authorList>
    </citation>
    <scope>NUCLEOTIDE SEQUENCE [LARGE SCALE GENOMIC DNA]</scope>
</reference>